<evidence type="ECO:0000259" key="6">
    <source>
        <dbReference type="PROSITE" id="PS50157"/>
    </source>
</evidence>
<dbReference type="EMBL" id="KV896894">
    <property type="protein sequence ID" value="OON16644.1"/>
    <property type="molecule type" value="Genomic_DNA"/>
</dbReference>
<keyword evidence="2" id="KW-0677">Repeat</keyword>
<dbReference type="PROSITE" id="PS50157">
    <property type="entry name" value="ZINC_FINGER_C2H2_2"/>
    <property type="match status" value="5"/>
</dbReference>
<proteinExistence type="predicted"/>
<dbReference type="InterPro" id="IPR036236">
    <property type="entry name" value="Znf_C2H2_sf"/>
</dbReference>
<gene>
    <name evidence="7" type="ORF">X801_07542</name>
</gene>
<dbReference type="PANTHER" id="PTHR24379">
    <property type="entry name" value="KRAB AND ZINC FINGER DOMAIN-CONTAINING"/>
    <property type="match status" value="1"/>
</dbReference>
<dbReference type="SMART" id="SM00355">
    <property type="entry name" value="ZnF_C2H2"/>
    <property type="match status" value="5"/>
</dbReference>
<evidence type="ECO:0000313" key="7">
    <source>
        <dbReference type="EMBL" id="OON16644.1"/>
    </source>
</evidence>
<reference evidence="7 8" key="1">
    <citation type="submission" date="2015-03" db="EMBL/GenBank/DDBJ databases">
        <title>Draft genome of the nematode, Opisthorchis viverrini.</title>
        <authorList>
            <person name="Mitreva M."/>
        </authorList>
    </citation>
    <scope>NUCLEOTIDE SEQUENCE [LARGE SCALE GENOMIC DNA]</scope>
    <source>
        <strain evidence="7">Khon Kaen</strain>
    </source>
</reference>
<accession>A0A1S8WQD9</accession>
<feature type="domain" description="C2H2-type" evidence="6">
    <location>
        <begin position="133"/>
        <end position="161"/>
    </location>
</feature>
<keyword evidence="3 5" id="KW-0863">Zinc-finger</keyword>
<dbReference type="Gene3D" id="3.30.160.60">
    <property type="entry name" value="Classic Zinc Finger"/>
    <property type="match status" value="3"/>
</dbReference>
<protein>
    <submittedName>
        <fullName evidence="7">Zinc finger, C2H2 type</fullName>
    </submittedName>
</protein>
<feature type="domain" description="C2H2-type" evidence="6">
    <location>
        <begin position="162"/>
        <end position="190"/>
    </location>
</feature>
<evidence type="ECO:0000256" key="5">
    <source>
        <dbReference type="PROSITE-ProRule" id="PRU00042"/>
    </source>
</evidence>
<dbReference type="InterPro" id="IPR013087">
    <property type="entry name" value="Znf_C2H2_type"/>
</dbReference>
<dbReference type="SUPFAM" id="SSF57667">
    <property type="entry name" value="beta-beta-alpha zinc fingers"/>
    <property type="match status" value="3"/>
</dbReference>
<keyword evidence="1" id="KW-0479">Metal-binding</keyword>
<sequence>MPHTIPDETKKLVQISDSCELSCPIVPQAKTGTEILQIKGAPRYSTADKSKEGINHKTHQCPECSRTFPNPSSLAYHHTSHLGFRDYQCHLCPRTYKYSSTLYKHLKRKHPDAASFPKRLSKALSKQMQQSGYKCSQCEKCYLELHSLRRHQKHVHTDEDRVVCEECGLSFLGRCALKYHITSVHTNEDPLICNQCSKVFTYSTSLKRHKSLLHKSE</sequence>
<dbReference type="PROSITE" id="PS00028">
    <property type="entry name" value="ZINC_FINGER_C2H2_1"/>
    <property type="match status" value="5"/>
</dbReference>
<dbReference type="GO" id="GO:0008270">
    <property type="term" value="F:zinc ion binding"/>
    <property type="evidence" value="ECO:0007669"/>
    <property type="project" value="UniProtKB-KW"/>
</dbReference>
<feature type="domain" description="C2H2-type" evidence="6">
    <location>
        <begin position="87"/>
        <end position="115"/>
    </location>
</feature>
<evidence type="ECO:0000256" key="3">
    <source>
        <dbReference type="ARBA" id="ARBA00022771"/>
    </source>
</evidence>
<dbReference type="AlphaFoldDB" id="A0A1S8WQD9"/>
<dbReference type="PANTHER" id="PTHR24379:SF121">
    <property type="entry name" value="C2H2-TYPE DOMAIN-CONTAINING PROTEIN"/>
    <property type="match status" value="1"/>
</dbReference>
<name>A0A1S8WQD9_OPIVI</name>
<feature type="domain" description="C2H2-type" evidence="6">
    <location>
        <begin position="191"/>
        <end position="217"/>
    </location>
</feature>
<evidence type="ECO:0000256" key="1">
    <source>
        <dbReference type="ARBA" id="ARBA00022723"/>
    </source>
</evidence>
<feature type="domain" description="C2H2-type" evidence="6">
    <location>
        <begin position="59"/>
        <end position="86"/>
    </location>
</feature>
<dbReference type="Pfam" id="PF00096">
    <property type="entry name" value="zf-C2H2"/>
    <property type="match status" value="3"/>
</dbReference>
<dbReference type="Proteomes" id="UP000243686">
    <property type="component" value="Unassembled WGS sequence"/>
</dbReference>
<organism evidence="7 8">
    <name type="scientific">Opisthorchis viverrini</name>
    <name type="common">Southeast Asian liver fluke</name>
    <dbReference type="NCBI Taxonomy" id="6198"/>
    <lineage>
        <taxon>Eukaryota</taxon>
        <taxon>Metazoa</taxon>
        <taxon>Spiralia</taxon>
        <taxon>Lophotrochozoa</taxon>
        <taxon>Platyhelminthes</taxon>
        <taxon>Trematoda</taxon>
        <taxon>Digenea</taxon>
        <taxon>Opisthorchiida</taxon>
        <taxon>Opisthorchiata</taxon>
        <taxon>Opisthorchiidae</taxon>
        <taxon>Opisthorchis</taxon>
    </lineage>
</organism>
<evidence type="ECO:0000256" key="4">
    <source>
        <dbReference type="ARBA" id="ARBA00022833"/>
    </source>
</evidence>
<evidence type="ECO:0000313" key="8">
    <source>
        <dbReference type="Proteomes" id="UP000243686"/>
    </source>
</evidence>
<keyword evidence="8" id="KW-1185">Reference proteome</keyword>
<evidence type="ECO:0000256" key="2">
    <source>
        <dbReference type="ARBA" id="ARBA00022737"/>
    </source>
</evidence>
<keyword evidence="4" id="KW-0862">Zinc</keyword>